<name>A0A6J4UEX6_9BACT</name>
<protein>
    <submittedName>
        <fullName evidence="2">Uncharacterized protein</fullName>
    </submittedName>
</protein>
<feature type="region of interest" description="Disordered" evidence="1">
    <location>
        <begin position="1"/>
        <end position="20"/>
    </location>
</feature>
<dbReference type="AlphaFoldDB" id="A0A6J4UEX6"/>
<dbReference type="EMBL" id="CADCWG010000092">
    <property type="protein sequence ID" value="CAA9547975.1"/>
    <property type="molecule type" value="Genomic_DNA"/>
</dbReference>
<reference evidence="2" key="1">
    <citation type="submission" date="2020-02" db="EMBL/GenBank/DDBJ databases">
        <authorList>
            <person name="Meier V. D."/>
        </authorList>
    </citation>
    <scope>NUCLEOTIDE SEQUENCE</scope>
    <source>
        <strain evidence="2">AVDCRST_MAG49</strain>
    </source>
</reference>
<gene>
    <name evidence="2" type="ORF">AVDCRST_MAG49-1519</name>
</gene>
<accession>A0A6J4UEX6</accession>
<organism evidence="2">
    <name type="scientific">uncultured Thermomicrobiales bacterium</name>
    <dbReference type="NCBI Taxonomy" id="1645740"/>
    <lineage>
        <taxon>Bacteria</taxon>
        <taxon>Pseudomonadati</taxon>
        <taxon>Thermomicrobiota</taxon>
        <taxon>Thermomicrobia</taxon>
        <taxon>Thermomicrobiales</taxon>
        <taxon>environmental samples</taxon>
    </lineage>
</organism>
<proteinExistence type="predicted"/>
<evidence type="ECO:0000313" key="2">
    <source>
        <dbReference type="EMBL" id="CAA9547975.1"/>
    </source>
</evidence>
<feature type="region of interest" description="Disordered" evidence="1">
    <location>
        <begin position="53"/>
        <end position="75"/>
    </location>
</feature>
<sequence>MRSAGCDRPGTGGRRATAARPIDAVLGRCHDPRSPRPAGRRAMTARTVEARPAGRLPRARRGASFGTLGREYGVG</sequence>
<evidence type="ECO:0000256" key="1">
    <source>
        <dbReference type="SAM" id="MobiDB-lite"/>
    </source>
</evidence>